<feature type="compositionally biased region" description="Basic residues" evidence="6">
    <location>
        <begin position="395"/>
        <end position="405"/>
    </location>
</feature>
<feature type="compositionally biased region" description="Acidic residues" evidence="6">
    <location>
        <begin position="38"/>
        <end position="99"/>
    </location>
</feature>
<dbReference type="Proteomes" id="UP000198406">
    <property type="component" value="Unassembled WGS sequence"/>
</dbReference>
<feature type="region of interest" description="Disordered" evidence="6">
    <location>
        <begin position="386"/>
        <end position="409"/>
    </location>
</feature>
<comment type="similarity">
    <text evidence="2 5">Belongs to the RRS1 family.</text>
</comment>
<dbReference type="AlphaFoldDB" id="A0A1Z5KJ94"/>
<keyword evidence="4 5" id="KW-0539">Nucleus</keyword>
<organism evidence="7 8">
    <name type="scientific">Fistulifera solaris</name>
    <name type="common">Oleaginous diatom</name>
    <dbReference type="NCBI Taxonomy" id="1519565"/>
    <lineage>
        <taxon>Eukaryota</taxon>
        <taxon>Sar</taxon>
        <taxon>Stramenopiles</taxon>
        <taxon>Ochrophyta</taxon>
        <taxon>Bacillariophyta</taxon>
        <taxon>Bacillariophyceae</taxon>
        <taxon>Bacillariophycidae</taxon>
        <taxon>Naviculales</taxon>
        <taxon>Naviculaceae</taxon>
        <taxon>Fistulifera</taxon>
    </lineage>
</organism>
<dbReference type="OrthoDB" id="28455at2759"/>
<dbReference type="GO" id="GO:0005634">
    <property type="term" value="C:nucleus"/>
    <property type="evidence" value="ECO:0007669"/>
    <property type="project" value="UniProtKB-SubCell"/>
</dbReference>
<evidence type="ECO:0000256" key="3">
    <source>
        <dbReference type="ARBA" id="ARBA00022517"/>
    </source>
</evidence>
<dbReference type="InterPro" id="IPR007023">
    <property type="entry name" value="Ribosom_reg"/>
</dbReference>
<feature type="compositionally biased region" description="Basic residues" evidence="6">
    <location>
        <begin position="467"/>
        <end position="487"/>
    </location>
</feature>
<dbReference type="GO" id="GO:0042254">
    <property type="term" value="P:ribosome biogenesis"/>
    <property type="evidence" value="ECO:0007669"/>
    <property type="project" value="UniProtKB-KW"/>
</dbReference>
<feature type="compositionally biased region" description="Basic and acidic residues" evidence="6">
    <location>
        <begin position="269"/>
        <end position="306"/>
    </location>
</feature>
<comment type="caution">
    <text evidence="7">The sequence shown here is derived from an EMBL/GenBank/DDBJ whole genome shotgun (WGS) entry which is preliminary data.</text>
</comment>
<comment type="subcellular location">
    <subcellularLocation>
        <location evidence="1 5">Nucleus</location>
    </subcellularLocation>
</comment>
<dbReference type="EMBL" id="BDSP01000235">
    <property type="protein sequence ID" value="GAX26028.1"/>
    <property type="molecule type" value="Genomic_DNA"/>
</dbReference>
<keyword evidence="8" id="KW-1185">Reference proteome</keyword>
<evidence type="ECO:0000256" key="1">
    <source>
        <dbReference type="ARBA" id="ARBA00004123"/>
    </source>
</evidence>
<evidence type="ECO:0000256" key="2">
    <source>
        <dbReference type="ARBA" id="ARBA00010077"/>
    </source>
</evidence>
<evidence type="ECO:0000256" key="5">
    <source>
        <dbReference type="RuleBase" id="RU364132"/>
    </source>
</evidence>
<feature type="region of interest" description="Disordered" evidence="6">
    <location>
        <begin position="464"/>
        <end position="487"/>
    </location>
</feature>
<feature type="region of interest" description="Disordered" evidence="6">
    <location>
        <begin position="1"/>
        <end position="99"/>
    </location>
</feature>
<reference evidence="7 8" key="1">
    <citation type="journal article" date="2015" name="Plant Cell">
        <title>Oil accumulation by the oleaginous diatom Fistulifera solaris as revealed by the genome and transcriptome.</title>
        <authorList>
            <person name="Tanaka T."/>
            <person name="Maeda Y."/>
            <person name="Veluchamy A."/>
            <person name="Tanaka M."/>
            <person name="Abida H."/>
            <person name="Marechal E."/>
            <person name="Bowler C."/>
            <person name="Muto M."/>
            <person name="Sunaga Y."/>
            <person name="Tanaka M."/>
            <person name="Yoshino T."/>
            <person name="Taniguchi T."/>
            <person name="Fukuda Y."/>
            <person name="Nemoto M."/>
            <person name="Matsumoto M."/>
            <person name="Wong P.S."/>
            <person name="Aburatani S."/>
            <person name="Fujibuchi W."/>
        </authorList>
    </citation>
    <scope>NUCLEOTIDE SEQUENCE [LARGE SCALE GENOMIC DNA]</scope>
    <source>
        <strain evidence="7 8">JPCC DA0580</strain>
    </source>
</reference>
<evidence type="ECO:0000256" key="4">
    <source>
        <dbReference type="ARBA" id="ARBA00023242"/>
    </source>
</evidence>
<comment type="function">
    <text evidence="5">Involved in ribosomal large subunit assembly.</text>
</comment>
<feature type="compositionally biased region" description="Basic residues" evidence="6">
    <location>
        <begin position="1"/>
        <end position="11"/>
    </location>
</feature>
<dbReference type="Pfam" id="PF04939">
    <property type="entry name" value="RRS1"/>
    <property type="match status" value="1"/>
</dbReference>
<feature type="region of interest" description="Disordered" evidence="6">
    <location>
        <begin position="328"/>
        <end position="361"/>
    </location>
</feature>
<proteinExistence type="inferred from homology"/>
<gene>
    <name evidence="7" type="ORF">FisN_4Hh475</name>
</gene>
<protein>
    <recommendedName>
        <fullName evidence="5">Ribosome biogenesis regulatory protein</fullName>
    </recommendedName>
</protein>
<evidence type="ECO:0000313" key="7">
    <source>
        <dbReference type="EMBL" id="GAX26028.1"/>
    </source>
</evidence>
<evidence type="ECO:0000256" key="6">
    <source>
        <dbReference type="SAM" id="MobiDB-lite"/>
    </source>
</evidence>
<keyword evidence="3 5" id="KW-0690">Ribosome biogenesis</keyword>
<evidence type="ECO:0000313" key="8">
    <source>
        <dbReference type="Proteomes" id="UP000198406"/>
    </source>
</evidence>
<sequence>MVAKKQKTKKSKNVEEEEVDYAAVADQFADLSDHDSVEEGDDDDDDDENDESASGDSGDSNDENENSGSDDDKEDSEDHDDSEEHDDSEGDEEDDDGEEDNIARKITTNSFAGPEPCSFDMHNLLAINSHQMDTSKMYIKKAGKYNDEEDITIPPESLELAVNEKYLLEKAASGCTQLIAALWQLPIESSDVGPMVSLPIHDGSKIPRQLPPPPPKKETKWEKFAKLRGISLNKEKRSQKVFDEATGEWMYRHGYRKANDDTKEWPIMEVKGNDDPYADPWEKQREEKRSRKDKNMESRMRNEERAGNLVKGTTNKLLKNRDKARMAGKAGGDLDRYNVPPSGVPVDLKPTKGSGDIKSMKRGKASITNALLATQRSTASLGNFDKMLEGEPERKKNHIGAKKRKYEGSTDKAVISTEAERAMKVFKHVVDGGGAQKEKARLKGRLAKGETAYDYEFNDGLGPSTFQKKKGRAAAGKMKKMTKKRIK</sequence>
<accession>A0A1Z5KJ94</accession>
<dbReference type="InParanoid" id="A0A1Z5KJ94"/>
<name>A0A1Z5KJ94_FISSO</name>
<feature type="region of interest" description="Disordered" evidence="6">
    <location>
        <begin position="269"/>
        <end position="313"/>
    </location>
</feature>